<dbReference type="OrthoDB" id="6103708at2"/>
<name>A0A4R6XFK1_9GAMM</name>
<gene>
    <name evidence="1" type="ORF">C8D85_1262</name>
</gene>
<dbReference type="Proteomes" id="UP000295729">
    <property type="component" value="Unassembled WGS sequence"/>
</dbReference>
<reference evidence="1 2" key="1">
    <citation type="submission" date="2019-03" db="EMBL/GenBank/DDBJ databases">
        <title>Genomic Encyclopedia of Type Strains, Phase IV (KMG-IV): sequencing the most valuable type-strain genomes for metagenomic binning, comparative biology and taxonomic classification.</title>
        <authorList>
            <person name="Goeker M."/>
        </authorList>
    </citation>
    <scope>NUCLEOTIDE SEQUENCE [LARGE SCALE GENOMIC DNA]</scope>
    <source>
        <strain evidence="1 2">DSM 5604</strain>
    </source>
</reference>
<dbReference type="EMBL" id="SNZA01000001">
    <property type="protein sequence ID" value="TDR15883.1"/>
    <property type="molecule type" value="Genomic_DNA"/>
</dbReference>
<proteinExistence type="predicted"/>
<keyword evidence="2" id="KW-1185">Reference proteome</keyword>
<sequence>MSEIQQEQVLKLNKIRDAWLPAVEFLFGPAYEKAQFLGFEVSSDIATPEMIAPVSEQPFAYKVKVPARSFTNEVMLLADVIQVLVKGLSPSNDKENQATALSEGAAVYGAVTAIKQVFGEETLDSYLNALKDNGFAYYDAFSYVAVLLTEDPKAIKKIREMKPLLYQVEKSDFAAAGIEIDRKIADILTYTFRE</sequence>
<protein>
    <submittedName>
        <fullName evidence="1">Uncharacterized protein</fullName>
    </submittedName>
</protein>
<evidence type="ECO:0000313" key="1">
    <source>
        <dbReference type="EMBL" id="TDR15883.1"/>
    </source>
</evidence>
<dbReference type="RefSeq" id="WP_133560663.1">
    <property type="nucleotide sequence ID" value="NZ_SNZA01000001.1"/>
</dbReference>
<organism evidence="1 2">
    <name type="scientific">Marinomonas communis</name>
    <dbReference type="NCBI Taxonomy" id="28254"/>
    <lineage>
        <taxon>Bacteria</taxon>
        <taxon>Pseudomonadati</taxon>
        <taxon>Pseudomonadota</taxon>
        <taxon>Gammaproteobacteria</taxon>
        <taxon>Oceanospirillales</taxon>
        <taxon>Oceanospirillaceae</taxon>
        <taxon>Marinomonas</taxon>
    </lineage>
</organism>
<accession>A0A4R6XFK1</accession>
<dbReference type="AlphaFoldDB" id="A0A4R6XFK1"/>
<comment type="caution">
    <text evidence="1">The sequence shown here is derived from an EMBL/GenBank/DDBJ whole genome shotgun (WGS) entry which is preliminary data.</text>
</comment>
<evidence type="ECO:0000313" key="2">
    <source>
        <dbReference type="Proteomes" id="UP000295729"/>
    </source>
</evidence>